<organism evidence="1">
    <name type="scientific">Nonomuraea sp. WU8817</name>
    <dbReference type="NCBI Taxonomy" id="653884"/>
    <lineage>
        <taxon>Bacteria</taxon>
        <taxon>Bacillati</taxon>
        <taxon>Actinomycetota</taxon>
        <taxon>Actinomycetes</taxon>
        <taxon>Streptosporangiales</taxon>
        <taxon>Streptosporangiaceae</taxon>
        <taxon>Nonomuraea</taxon>
    </lineage>
</organism>
<evidence type="ECO:0000313" key="1">
    <source>
        <dbReference type="EMBL" id="ACS83763.1"/>
    </source>
</evidence>
<dbReference type="Pfam" id="PF19394">
    <property type="entry name" value="DUF5969"/>
    <property type="match status" value="1"/>
</dbReference>
<dbReference type="EMBL" id="FJ461359">
    <property type="protein sequence ID" value="ACS83763.1"/>
    <property type="molecule type" value="Genomic_DNA"/>
</dbReference>
<gene>
    <name evidence="1" type="primary">tpdS</name>
</gene>
<proteinExistence type="predicted"/>
<sequence length="228" mass="24734">MVHAFGVRNRGRIVSAEHHYRDRLRALSAYLRKVDNEPEAAAELRADPEKALREAGVDQAFDRPEAFRAFVGKLAVLSGEAWLATVHSMIELCEIGADPQPPAGPNISFRISSDGGVTAIANRGEIAKKVQPNPFHAGSAAASPGGRLRIYPGYATSELSARLGERYLSTFYQRTLLKRVVLDPGTVVEDADAGEGITVNRSQYRGVGFELHTRADGADREIVAALVR</sequence>
<accession>C6G212</accession>
<dbReference type="InterPro" id="IPR046012">
    <property type="entry name" value="DUF5969"/>
</dbReference>
<protein>
    <submittedName>
        <fullName evidence="1">Uncharacterized protein tpdS</fullName>
    </submittedName>
</protein>
<dbReference type="AlphaFoldDB" id="C6G212"/>
<name>C6G212_9ACTN</name>
<reference evidence="1" key="1">
    <citation type="journal article" date="2009" name="J. Am. Chem. Soc.">
        <title>Ribosomally synthesized thiopeptide antibiotics targeting elongation factor Tu.</title>
        <authorList>
            <person name="Morris R.P."/>
            <person name="Leeds J.A."/>
            <person name="Naegeli H.U."/>
            <person name="Oberer L."/>
            <person name="Memmert K."/>
            <person name="Weber E."/>
            <person name="LaMarche M.J."/>
            <person name="Parker C.N."/>
            <person name="Burrer N."/>
            <person name="Esterow S."/>
            <person name="Hein A.E."/>
            <person name="Schmitt E.K."/>
            <person name="Krastel P."/>
        </authorList>
    </citation>
    <scope>NUCLEOTIDE SEQUENCE</scope>
    <source>
        <strain evidence="1">WU8817</strain>
    </source>
</reference>